<protein>
    <submittedName>
        <fullName evidence="4">AcrR family transcriptional regulator</fullName>
    </submittedName>
</protein>
<dbReference type="GO" id="GO:0003700">
    <property type="term" value="F:DNA-binding transcription factor activity"/>
    <property type="evidence" value="ECO:0007669"/>
    <property type="project" value="TreeGrafter"/>
</dbReference>
<dbReference type="GO" id="GO:0000976">
    <property type="term" value="F:transcription cis-regulatory region binding"/>
    <property type="evidence" value="ECO:0007669"/>
    <property type="project" value="TreeGrafter"/>
</dbReference>
<dbReference type="SUPFAM" id="SSF46689">
    <property type="entry name" value="Homeodomain-like"/>
    <property type="match status" value="1"/>
</dbReference>
<name>A0A7W7R6U9_KITKI</name>
<evidence type="ECO:0000313" key="5">
    <source>
        <dbReference type="Proteomes" id="UP000540506"/>
    </source>
</evidence>
<dbReference type="PRINTS" id="PR00455">
    <property type="entry name" value="HTHTETR"/>
</dbReference>
<dbReference type="RefSeq" id="WP_184939422.1">
    <property type="nucleotide sequence ID" value="NZ_JACHJV010000001.1"/>
</dbReference>
<evidence type="ECO:0000313" key="4">
    <source>
        <dbReference type="EMBL" id="MBB4926329.1"/>
    </source>
</evidence>
<sequence length="240" mass="26484">MSNPSRLPAGSTARQQRAERILDTTAELLMAHGYRKVTIDDVAGRAGIGKGTVYLHWKTREALFWAVLQREALRLFEHLLDGLAKDPQLVLPHRLMRTIFLELTQRPLVKALLLNDPTVLGNLAGDETVRSAQQELAENADYLQLLSEQGALRPDLTAKAAGYILVNVTRGFLAAGELGEDEDDELSADQRADLLSDVLRRALEIDAPLPEQALAALNSKVVAMFAAMALGHREQLQRSY</sequence>
<gene>
    <name evidence="4" type="ORF">FHR34_005322</name>
</gene>
<comment type="caution">
    <text evidence="4">The sequence shown here is derived from an EMBL/GenBank/DDBJ whole genome shotgun (WGS) entry which is preliminary data.</text>
</comment>
<evidence type="ECO:0000259" key="3">
    <source>
        <dbReference type="PROSITE" id="PS50977"/>
    </source>
</evidence>
<organism evidence="4 5">
    <name type="scientific">Kitasatospora kifunensis</name>
    <name type="common">Streptomyces kifunensis</name>
    <dbReference type="NCBI Taxonomy" id="58351"/>
    <lineage>
        <taxon>Bacteria</taxon>
        <taxon>Bacillati</taxon>
        <taxon>Actinomycetota</taxon>
        <taxon>Actinomycetes</taxon>
        <taxon>Kitasatosporales</taxon>
        <taxon>Streptomycetaceae</taxon>
        <taxon>Kitasatospora</taxon>
    </lineage>
</organism>
<dbReference type="InterPro" id="IPR050109">
    <property type="entry name" value="HTH-type_TetR-like_transc_reg"/>
</dbReference>
<dbReference type="PANTHER" id="PTHR30055">
    <property type="entry name" value="HTH-TYPE TRANSCRIPTIONAL REGULATOR RUTR"/>
    <property type="match status" value="1"/>
</dbReference>
<dbReference type="AlphaFoldDB" id="A0A7W7R6U9"/>
<keyword evidence="1 2" id="KW-0238">DNA-binding</keyword>
<dbReference type="EMBL" id="JACHJV010000001">
    <property type="protein sequence ID" value="MBB4926329.1"/>
    <property type="molecule type" value="Genomic_DNA"/>
</dbReference>
<dbReference type="InterPro" id="IPR009057">
    <property type="entry name" value="Homeodomain-like_sf"/>
</dbReference>
<dbReference type="PROSITE" id="PS50977">
    <property type="entry name" value="HTH_TETR_2"/>
    <property type="match status" value="1"/>
</dbReference>
<proteinExistence type="predicted"/>
<dbReference type="Pfam" id="PF00440">
    <property type="entry name" value="TetR_N"/>
    <property type="match status" value="1"/>
</dbReference>
<dbReference type="InterPro" id="IPR001647">
    <property type="entry name" value="HTH_TetR"/>
</dbReference>
<feature type="DNA-binding region" description="H-T-H motif" evidence="2">
    <location>
        <begin position="38"/>
        <end position="57"/>
    </location>
</feature>
<reference evidence="4 5" key="1">
    <citation type="submission" date="2020-08" db="EMBL/GenBank/DDBJ databases">
        <title>Sequencing the genomes of 1000 actinobacteria strains.</title>
        <authorList>
            <person name="Klenk H.-P."/>
        </authorList>
    </citation>
    <scope>NUCLEOTIDE SEQUENCE [LARGE SCALE GENOMIC DNA]</scope>
    <source>
        <strain evidence="4 5">DSM 41654</strain>
    </source>
</reference>
<dbReference type="PANTHER" id="PTHR30055:SF226">
    <property type="entry name" value="HTH-TYPE TRANSCRIPTIONAL REGULATOR PKSA"/>
    <property type="match status" value="1"/>
</dbReference>
<dbReference type="Proteomes" id="UP000540506">
    <property type="component" value="Unassembled WGS sequence"/>
</dbReference>
<evidence type="ECO:0000256" key="2">
    <source>
        <dbReference type="PROSITE-ProRule" id="PRU00335"/>
    </source>
</evidence>
<feature type="domain" description="HTH tetR-type" evidence="3">
    <location>
        <begin position="15"/>
        <end position="75"/>
    </location>
</feature>
<accession>A0A7W7R6U9</accession>
<keyword evidence="5" id="KW-1185">Reference proteome</keyword>
<dbReference type="Gene3D" id="1.10.357.10">
    <property type="entry name" value="Tetracycline Repressor, domain 2"/>
    <property type="match status" value="1"/>
</dbReference>
<evidence type="ECO:0000256" key="1">
    <source>
        <dbReference type="ARBA" id="ARBA00023125"/>
    </source>
</evidence>